<evidence type="ECO:0000256" key="1">
    <source>
        <dbReference type="ARBA" id="ARBA00004141"/>
    </source>
</evidence>
<evidence type="ECO:0000256" key="5">
    <source>
        <dbReference type="ARBA" id="ARBA00023136"/>
    </source>
</evidence>
<keyword evidence="4 6" id="KW-1133">Transmembrane helix</keyword>
<feature type="transmembrane region" description="Helical" evidence="6">
    <location>
        <begin position="169"/>
        <end position="192"/>
    </location>
</feature>
<keyword evidence="5 6" id="KW-0472">Membrane</keyword>
<comment type="subcellular location">
    <subcellularLocation>
        <location evidence="1">Membrane</location>
        <topology evidence="1">Multi-pass membrane protein</topology>
    </subcellularLocation>
</comment>
<dbReference type="SUPFAM" id="SSF103473">
    <property type="entry name" value="MFS general substrate transporter"/>
    <property type="match status" value="1"/>
</dbReference>
<evidence type="ECO:0000259" key="7">
    <source>
        <dbReference type="PROSITE" id="PS50850"/>
    </source>
</evidence>
<evidence type="ECO:0000313" key="9">
    <source>
        <dbReference type="Proteomes" id="UP001154252"/>
    </source>
</evidence>
<organism evidence="8 9">
    <name type="scientific">Penicillium egyptiacum</name>
    <dbReference type="NCBI Taxonomy" id="1303716"/>
    <lineage>
        <taxon>Eukaryota</taxon>
        <taxon>Fungi</taxon>
        <taxon>Dikarya</taxon>
        <taxon>Ascomycota</taxon>
        <taxon>Pezizomycotina</taxon>
        <taxon>Eurotiomycetes</taxon>
        <taxon>Eurotiomycetidae</taxon>
        <taxon>Eurotiales</taxon>
        <taxon>Aspergillaceae</taxon>
        <taxon>Penicillium</taxon>
    </lineage>
</organism>
<gene>
    <name evidence="8" type="ORF">PEGY_LOCUS4258</name>
</gene>
<dbReference type="PROSITE" id="PS50850">
    <property type="entry name" value="MFS"/>
    <property type="match status" value="1"/>
</dbReference>
<dbReference type="AlphaFoldDB" id="A0A9W4KFH5"/>
<dbReference type="InterPro" id="IPR011701">
    <property type="entry name" value="MFS"/>
</dbReference>
<comment type="caution">
    <text evidence="8">The sequence shown here is derived from an EMBL/GenBank/DDBJ whole genome shotgun (WGS) entry which is preliminary data.</text>
</comment>
<feature type="transmembrane region" description="Helical" evidence="6">
    <location>
        <begin position="59"/>
        <end position="80"/>
    </location>
</feature>
<feature type="transmembrane region" description="Helical" evidence="6">
    <location>
        <begin position="259"/>
        <end position="283"/>
    </location>
</feature>
<dbReference type="InterPro" id="IPR050930">
    <property type="entry name" value="MFS_Vesicular_Transporter"/>
</dbReference>
<evidence type="ECO:0000313" key="8">
    <source>
        <dbReference type="EMBL" id="CAG8895815.1"/>
    </source>
</evidence>
<evidence type="ECO:0000256" key="6">
    <source>
        <dbReference type="SAM" id="Phobius"/>
    </source>
</evidence>
<feature type="transmembrane region" description="Helical" evidence="6">
    <location>
        <begin position="234"/>
        <end position="253"/>
    </location>
</feature>
<dbReference type="PANTHER" id="PTHR23506">
    <property type="entry name" value="GH10249P"/>
    <property type="match status" value="1"/>
</dbReference>
<dbReference type="Pfam" id="PF07690">
    <property type="entry name" value="MFS_1"/>
    <property type="match status" value="1"/>
</dbReference>
<feature type="transmembrane region" description="Helical" evidence="6">
    <location>
        <begin position="304"/>
        <end position="328"/>
    </location>
</feature>
<proteinExistence type="predicted"/>
<sequence length="371" mass="38715">MMAGVLTLGAGTALLCAGTTIGLWVTGRLLQGAAAAAVWSVACALLADTVASEQLGHAMGYMSLAMTLGNLTGPLARGVVYEHGGYYAVFIVAFALIGVDMGLRLAIIERKHVSKLLPVLEASSNQGIALHYGSLLEQTCQDGHDPVTRESHAGLKGVCKLLSSPRVVVVLWTCAVVSVIVSAFDSVLPLFVQDTYGWAQTSQGLIFIPLLIPSFLGPLVGWVNDRYPNMRRMLAGGALIISVPVCVLLRLVTVNDTGHKILLCGLLLLLGTCIGILFPLVLAESSYAASEKEQESPASCGKQGAMGLAYGLSNSAYAAGSIAGPFLAGFLREHAGWGTMSWALGVLTGVSAFPVILCFAGLLSSSRHPSM</sequence>
<keyword evidence="2" id="KW-0813">Transport</keyword>
<protein>
    <recommendedName>
        <fullName evidence="7">Major facilitator superfamily (MFS) profile domain-containing protein</fullName>
    </recommendedName>
</protein>
<keyword evidence="3 6" id="KW-0812">Transmembrane</keyword>
<evidence type="ECO:0000256" key="3">
    <source>
        <dbReference type="ARBA" id="ARBA00022692"/>
    </source>
</evidence>
<evidence type="ECO:0000256" key="2">
    <source>
        <dbReference type="ARBA" id="ARBA00022448"/>
    </source>
</evidence>
<feature type="transmembrane region" description="Helical" evidence="6">
    <location>
        <begin position="86"/>
        <end position="107"/>
    </location>
</feature>
<name>A0A9W4KFH5_9EURO</name>
<feature type="transmembrane region" description="Helical" evidence="6">
    <location>
        <begin position="340"/>
        <end position="363"/>
    </location>
</feature>
<dbReference type="InterPro" id="IPR036259">
    <property type="entry name" value="MFS_trans_sf"/>
</dbReference>
<dbReference type="GO" id="GO:0016020">
    <property type="term" value="C:membrane"/>
    <property type="evidence" value="ECO:0007669"/>
    <property type="project" value="UniProtKB-SubCell"/>
</dbReference>
<evidence type="ECO:0000256" key="4">
    <source>
        <dbReference type="ARBA" id="ARBA00022989"/>
    </source>
</evidence>
<dbReference type="GO" id="GO:0022857">
    <property type="term" value="F:transmembrane transporter activity"/>
    <property type="evidence" value="ECO:0007669"/>
    <property type="project" value="InterPro"/>
</dbReference>
<accession>A0A9W4KFH5</accession>
<keyword evidence="9" id="KW-1185">Reference proteome</keyword>
<feature type="domain" description="Major facilitator superfamily (MFS) profile" evidence="7">
    <location>
        <begin position="1"/>
        <end position="366"/>
    </location>
</feature>
<dbReference type="InterPro" id="IPR020846">
    <property type="entry name" value="MFS_dom"/>
</dbReference>
<dbReference type="EMBL" id="CAJVRC010000853">
    <property type="protein sequence ID" value="CAG8895815.1"/>
    <property type="molecule type" value="Genomic_DNA"/>
</dbReference>
<reference evidence="8" key="1">
    <citation type="submission" date="2021-07" db="EMBL/GenBank/DDBJ databases">
        <authorList>
            <person name="Branca A.L. A."/>
        </authorList>
    </citation>
    <scope>NUCLEOTIDE SEQUENCE</scope>
</reference>
<feature type="transmembrane region" description="Helical" evidence="6">
    <location>
        <begin position="204"/>
        <end position="222"/>
    </location>
</feature>
<dbReference type="Gene3D" id="1.20.1250.20">
    <property type="entry name" value="MFS general substrate transporter like domains"/>
    <property type="match status" value="1"/>
</dbReference>
<dbReference type="PANTHER" id="PTHR23506:SF23">
    <property type="entry name" value="GH10249P"/>
    <property type="match status" value="1"/>
</dbReference>
<dbReference type="Proteomes" id="UP001154252">
    <property type="component" value="Unassembled WGS sequence"/>
</dbReference>
<dbReference type="OrthoDB" id="5086884at2759"/>